<evidence type="ECO:0000256" key="4">
    <source>
        <dbReference type="ARBA" id="ARBA00022989"/>
    </source>
</evidence>
<proteinExistence type="inferred from homology"/>
<evidence type="ECO:0000256" key="2">
    <source>
        <dbReference type="ARBA" id="ARBA00005852"/>
    </source>
</evidence>
<dbReference type="Proteomes" id="UP001497522">
    <property type="component" value="Chromosome 17"/>
</dbReference>
<feature type="transmembrane region" description="Helical" evidence="6">
    <location>
        <begin position="151"/>
        <end position="169"/>
    </location>
</feature>
<evidence type="ECO:0000256" key="6">
    <source>
        <dbReference type="SAM" id="Phobius"/>
    </source>
</evidence>
<accession>A0ABP1AXA8</accession>
<dbReference type="PANTHER" id="PTHR33596">
    <property type="entry name" value="COLD-REGULATED 413 PLASMA MEMBRANE PROTEIN 2"/>
    <property type="match status" value="1"/>
</dbReference>
<comment type="subcellular location">
    <subcellularLocation>
        <location evidence="1">Membrane</location>
        <topology evidence="1">Multi-pass membrane protein</topology>
    </subcellularLocation>
</comment>
<evidence type="ECO:0000256" key="3">
    <source>
        <dbReference type="ARBA" id="ARBA00022692"/>
    </source>
</evidence>
<organism evidence="7 8">
    <name type="scientific">Sphagnum jensenii</name>
    <dbReference type="NCBI Taxonomy" id="128206"/>
    <lineage>
        <taxon>Eukaryota</taxon>
        <taxon>Viridiplantae</taxon>
        <taxon>Streptophyta</taxon>
        <taxon>Embryophyta</taxon>
        <taxon>Bryophyta</taxon>
        <taxon>Sphagnophytina</taxon>
        <taxon>Sphagnopsida</taxon>
        <taxon>Sphagnales</taxon>
        <taxon>Sphagnaceae</taxon>
        <taxon>Sphagnum</taxon>
    </lineage>
</organism>
<name>A0ABP1AXA8_9BRYO</name>
<keyword evidence="5 6" id="KW-0472">Membrane</keyword>
<feature type="transmembrane region" description="Helical" evidence="6">
    <location>
        <begin position="189"/>
        <end position="207"/>
    </location>
</feature>
<gene>
    <name evidence="7" type="ORF">CSSPJE1EN2_LOCUS10243</name>
</gene>
<feature type="transmembrane region" description="Helical" evidence="6">
    <location>
        <begin position="74"/>
        <end position="94"/>
    </location>
</feature>
<dbReference type="EMBL" id="OZ023718">
    <property type="protein sequence ID" value="CAK9867248.1"/>
    <property type="molecule type" value="Genomic_DNA"/>
</dbReference>
<reference evidence="7" key="1">
    <citation type="submission" date="2024-03" db="EMBL/GenBank/DDBJ databases">
        <authorList>
            <consortium name="ELIXIR-Norway"/>
            <consortium name="Elixir Norway"/>
        </authorList>
    </citation>
    <scope>NUCLEOTIDE SEQUENCE</scope>
</reference>
<evidence type="ECO:0000313" key="7">
    <source>
        <dbReference type="EMBL" id="CAK9867248.1"/>
    </source>
</evidence>
<feature type="transmembrane region" description="Helical" evidence="6">
    <location>
        <begin position="100"/>
        <end position="120"/>
    </location>
</feature>
<evidence type="ECO:0000256" key="5">
    <source>
        <dbReference type="ARBA" id="ARBA00023136"/>
    </source>
</evidence>
<dbReference type="InterPro" id="IPR008892">
    <property type="entry name" value="COR413"/>
</dbReference>
<keyword evidence="4 6" id="KW-1133">Transmembrane helix</keyword>
<dbReference type="Pfam" id="PF05562">
    <property type="entry name" value="WCOR413"/>
    <property type="match status" value="1"/>
</dbReference>
<evidence type="ECO:0000256" key="1">
    <source>
        <dbReference type="ARBA" id="ARBA00004141"/>
    </source>
</evidence>
<dbReference type="PANTHER" id="PTHR33596:SF23">
    <property type="entry name" value="COLD-REGULATED 413 PLASMA MEMBRANE PROTEIN 2"/>
    <property type="match status" value="1"/>
</dbReference>
<protein>
    <recommendedName>
        <fullName evidence="9">Cold acclimation protein</fullName>
    </recommendedName>
</protein>
<keyword evidence="3 6" id="KW-0812">Transmembrane</keyword>
<evidence type="ECO:0000313" key="8">
    <source>
        <dbReference type="Proteomes" id="UP001497522"/>
    </source>
</evidence>
<sequence length="208" mass="23545">MYEESYILEYNETKELSGLEADFQAMGELMRSMAVHTTLALESTHVGLTEIFRWIALITAVYLLVLDRTNWRTNLLTALLVPYVALNLPEFLFGYLRSDIGRWIAFIAVVIRLFFAPYFPNLIHGDLELPASTILLIVTAPSLVITVKDSIIGIVISLIIGVYLFVQHINNSGGWRQAFGEPKGGAQSVGIIFLFVYPLYFLIFHWLL</sequence>
<evidence type="ECO:0008006" key="9">
    <source>
        <dbReference type="Google" id="ProtNLM"/>
    </source>
</evidence>
<keyword evidence="8" id="KW-1185">Reference proteome</keyword>
<comment type="similarity">
    <text evidence="2">Belongs to the Cold-regulated 413 protein family.</text>
</comment>
<feature type="transmembrane region" description="Helical" evidence="6">
    <location>
        <begin position="51"/>
        <end position="67"/>
    </location>
</feature>